<dbReference type="EMBL" id="FPLJ01000055">
    <property type="protein sequence ID" value="SGY93149.1"/>
    <property type="molecule type" value="Genomic_DNA"/>
</dbReference>
<keyword evidence="2" id="KW-1185">Reference proteome</keyword>
<proteinExistence type="predicted"/>
<dbReference type="Proteomes" id="UP000182660">
    <property type="component" value="Unassembled WGS sequence"/>
</dbReference>
<accession>A0ABY1HDY1</accession>
<comment type="caution">
    <text evidence="1">The sequence shown here is derived from an EMBL/GenBank/DDBJ whole genome shotgun (WGS) entry which is preliminary data.</text>
</comment>
<gene>
    <name evidence="1" type="ORF">MT2528_2520</name>
</gene>
<organism evidence="1 2">
    <name type="scientific">Moritella viscosa</name>
    <dbReference type="NCBI Taxonomy" id="80854"/>
    <lineage>
        <taxon>Bacteria</taxon>
        <taxon>Pseudomonadati</taxon>
        <taxon>Pseudomonadota</taxon>
        <taxon>Gammaproteobacteria</taxon>
        <taxon>Alteromonadales</taxon>
        <taxon>Moritellaceae</taxon>
        <taxon>Moritella</taxon>
    </lineage>
</organism>
<sequence length="242" mass="28657">MSNHLIEQFSFEQLCRVVEHKNGKQYCYNNGIIYSDLHNKFKELSQTVIDNTNYHIIFNDEYYLSDITSFLAAYINDSQRNIDLAVTISTLQNINYLDAILEQFNAKDSIELYEQFSDFFDTQKTSENGRELILLALSEQYLLLEDDISTIDDFISEFLQNSNYIQKIKNFFNENYNIEDFTDESISDCLLSCFEDNYRFEKQIFSYSEQHDFNTIEQQLNELENELKQDGLSNKNKLKKGF</sequence>
<name>A0ABY1HDY1_9GAMM</name>
<protein>
    <submittedName>
        <fullName evidence="1">Uncharacterized protein</fullName>
    </submittedName>
</protein>
<reference evidence="1 2" key="1">
    <citation type="submission" date="2016-11" db="EMBL/GenBank/DDBJ databases">
        <authorList>
            <person name="Klemetsen T."/>
        </authorList>
    </citation>
    <scope>NUCLEOTIDE SEQUENCE [LARGE SCALE GENOMIC DNA]</scope>
    <source>
        <strain evidence="1">MT 2528</strain>
    </source>
</reference>
<evidence type="ECO:0000313" key="1">
    <source>
        <dbReference type="EMBL" id="SGY93149.1"/>
    </source>
</evidence>
<evidence type="ECO:0000313" key="2">
    <source>
        <dbReference type="Proteomes" id="UP000182660"/>
    </source>
</evidence>
<dbReference type="RefSeq" id="WP_075499596.1">
    <property type="nucleotide sequence ID" value="NZ_CAWRCN010000103.1"/>
</dbReference>